<dbReference type="PANTHER" id="PTHR43418:SF4">
    <property type="entry name" value="MULTIFUNCTIONAL TRYPTOPHAN BIOSYNTHESIS PROTEIN"/>
    <property type="match status" value="1"/>
</dbReference>
<evidence type="ECO:0000313" key="3">
    <source>
        <dbReference type="EMBL" id="CDQ41051.1"/>
    </source>
</evidence>
<proteinExistence type="predicted"/>
<dbReference type="NCBIfam" id="TIGR00566">
    <property type="entry name" value="trpG_papA"/>
    <property type="match status" value="1"/>
</dbReference>
<name>A0A024QGI5_9BACI</name>
<comment type="caution">
    <text evidence="3">The sequence shown here is derived from an EMBL/GenBank/DDBJ whole genome shotgun (WGS) entry which is preliminary data.</text>
</comment>
<feature type="domain" description="Glutamine amidotransferase" evidence="2">
    <location>
        <begin position="3"/>
        <end position="186"/>
    </location>
</feature>
<dbReference type="GO" id="GO:0000162">
    <property type="term" value="P:L-tryptophan biosynthetic process"/>
    <property type="evidence" value="ECO:0007669"/>
    <property type="project" value="TreeGrafter"/>
</dbReference>
<dbReference type="PANTHER" id="PTHR43418">
    <property type="entry name" value="MULTIFUNCTIONAL TRYPTOPHAN BIOSYNTHESIS PROTEIN-RELATED"/>
    <property type="match status" value="1"/>
</dbReference>
<dbReference type="EMBL" id="CCDP010000002">
    <property type="protein sequence ID" value="CDQ41051.1"/>
    <property type="molecule type" value="Genomic_DNA"/>
</dbReference>
<dbReference type="PRINTS" id="PR00097">
    <property type="entry name" value="ANTSNTHASEII"/>
</dbReference>
<dbReference type="GO" id="GO:0016740">
    <property type="term" value="F:transferase activity"/>
    <property type="evidence" value="ECO:0007669"/>
    <property type="project" value="UniProtKB-KW"/>
</dbReference>
<dbReference type="InterPro" id="IPR050472">
    <property type="entry name" value="Anth_synth/Amidotransfase"/>
</dbReference>
<dbReference type="CDD" id="cd01743">
    <property type="entry name" value="GATase1_Anthranilate_Synthase"/>
    <property type="match status" value="1"/>
</dbReference>
<evidence type="ECO:0000259" key="2">
    <source>
        <dbReference type="Pfam" id="PF00117"/>
    </source>
</evidence>
<gene>
    <name evidence="3" type="primary">pabA_2</name>
    <name evidence="3" type="ORF">BN990_03403</name>
</gene>
<organism evidence="3 4">
    <name type="scientific">Virgibacillus massiliensis</name>
    <dbReference type="NCBI Taxonomy" id="1462526"/>
    <lineage>
        <taxon>Bacteria</taxon>
        <taxon>Bacillati</taxon>
        <taxon>Bacillota</taxon>
        <taxon>Bacilli</taxon>
        <taxon>Bacillales</taxon>
        <taxon>Bacillaceae</taxon>
        <taxon>Virgibacillus</taxon>
    </lineage>
</organism>
<dbReference type="InterPro" id="IPR017926">
    <property type="entry name" value="GATASE"/>
</dbReference>
<accession>A0A024QGI5</accession>
<dbReference type="PRINTS" id="PR00099">
    <property type="entry name" value="CPSGATASE"/>
</dbReference>
<dbReference type="GO" id="GO:0004049">
    <property type="term" value="F:anthranilate synthase activity"/>
    <property type="evidence" value="ECO:0007669"/>
    <property type="project" value="TreeGrafter"/>
</dbReference>
<reference evidence="4" key="2">
    <citation type="submission" date="2014-05" db="EMBL/GenBank/DDBJ databases">
        <title>Draft genome sequence of Virgibacillus massiliensis Vm-5.</title>
        <authorList>
            <person name="Khelaifia S."/>
            <person name="Croce O."/>
            <person name="Lagier J.C."/>
            <person name="Raoult D."/>
        </authorList>
    </citation>
    <scope>NUCLEOTIDE SEQUENCE [LARGE SCALE GENOMIC DNA]</scope>
    <source>
        <strain evidence="4">Vm-5</strain>
    </source>
</reference>
<dbReference type="InterPro" id="IPR006221">
    <property type="entry name" value="TrpG/PapA_dom"/>
</dbReference>
<evidence type="ECO:0000256" key="1">
    <source>
        <dbReference type="ARBA" id="ARBA00022962"/>
    </source>
</evidence>
<dbReference type="GO" id="GO:0005829">
    <property type="term" value="C:cytosol"/>
    <property type="evidence" value="ECO:0007669"/>
    <property type="project" value="TreeGrafter"/>
</dbReference>
<dbReference type="PRINTS" id="PR00096">
    <property type="entry name" value="GATASE"/>
</dbReference>
<dbReference type="AlphaFoldDB" id="A0A024QGI5"/>
<dbReference type="OrthoDB" id="9804328at2"/>
<evidence type="ECO:0000313" key="4">
    <source>
        <dbReference type="Proteomes" id="UP000028875"/>
    </source>
</evidence>
<dbReference type="SUPFAM" id="SSF52317">
    <property type="entry name" value="Class I glutamine amidotransferase-like"/>
    <property type="match status" value="1"/>
</dbReference>
<dbReference type="Proteomes" id="UP000028875">
    <property type="component" value="Unassembled WGS sequence"/>
</dbReference>
<keyword evidence="3" id="KW-0808">Transferase</keyword>
<dbReference type="Pfam" id="PF00117">
    <property type="entry name" value="GATase"/>
    <property type="match status" value="1"/>
</dbReference>
<protein>
    <submittedName>
        <fullName evidence="3">Para-aminobenzoate synthase glutamine amidotransferase component II</fullName>
    </submittedName>
</protein>
<dbReference type="PROSITE" id="PS51273">
    <property type="entry name" value="GATASE_TYPE_1"/>
    <property type="match status" value="1"/>
</dbReference>
<dbReference type="Gene3D" id="3.40.50.880">
    <property type="match status" value="1"/>
</dbReference>
<dbReference type="eggNOG" id="COG0512">
    <property type="taxonomic scope" value="Bacteria"/>
</dbReference>
<dbReference type="STRING" id="1462526.BN990_03403"/>
<keyword evidence="4" id="KW-1185">Reference proteome</keyword>
<dbReference type="FunFam" id="3.40.50.880:FF:000003">
    <property type="entry name" value="Anthranilate synthase component II"/>
    <property type="match status" value="1"/>
</dbReference>
<keyword evidence="1 3" id="KW-0315">Glutamine amidotransferase</keyword>
<sequence length="199" mass="22104">MILLVDNYDSFTYNIYQYVSEAGFDVQVVRNNHVTVDEVNALQPQAIIISPGPGLPKESGICLDLVQAFYRQLPILGVCLGHQIIGEALGASVRQANQIMHGKTSLITHKGTGIFQYLSQPIEVMRYHSNILEAASIPPQLEVVATSMDDHAVMAIQHPVYPVYGVQFHPESIGTSIGRKIMNHFIQELREETPHENLS</sequence>
<dbReference type="RefSeq" id="WP_038245798.1">
    <property type="nucleotide sequence ID" value="NZ_BNER01000007.1"/>
</dbReference>
<reference evidence="3 4" key="1">
    <citation type="submission" date="2014-03" db="EMBL/GenBank/DDBJ databases">
        <authorList>
            <person name="Urmite Genomes U."/>
        </authorList>
    </citation>
    <scope>NUCLEOTIDE SEQUENCE [LARGE SCALE GENOMIC DNA]</scope>
    <source>
        <strain evidence="3 4">Vm-5</strain>
    </source>
</reference>
<dbReference type="InterPro" id="IPR029062">
    <property type="entry name" value="Class_I_gatase-like"/>
</dbReference>